<dbReference type="SMART" id="SM01026">
    <property type="entry name" value="Beach"/>
    <property type="match status" value="1"/>
</dbReference>
<evidence type="ECO:0000256" key="2">
    <source>
        <dbReference type="ARBA" id="ARBA00022737"/>
    </source>
</evidence>
<dbReference type="Gene3D" id="2.60.120.200">
    <property type="match status" value="1"/>
</dbReference>
<dbReference type="Pfam" id="PF20426">
    <property type="entry name" value="NBCH_WD40"/>
    <property type="match status" value="1"/>
</dbReference>
<dbReference type="InterPro" id="IPR011993">
    <property type="entry name" value="PH-like_dom_sf"/>
</dbReference>
<dbReference type="PANTHER" id="PTHR13743">
    <property type="entry name" value="BEIGE/BEACH-RELATED"/>
    <property type="match status" value="1"/>
</dbReference>
<feature type="domain" description="BEACH-type PH" evidence="4">
    <location>
        <begin position="2021"/>
        <end position="2133"/>
    </location>
</feature>
<dbReference type="InterPro" id="IPR023362">
    <property type="entry name" value="PH-BEACH_dom"/>
</dbReference>
<evidence type="ECO:0000256" key="1">
    <source>
        <dbReference type="ARBA" id="ARBA00022574"/>
    </source>
</evidence>
<dbReference type="PROSITE" id="PS50197">
    <property type="entry name" value="BEACH"/>
    <property type="match status" value="1"/>
</dbReference>
<reference evidence="5 6" key="1">
    <citation type="submission" date="2016-11" db="EMBL/GenBank/DDBJ databases">
        <title>The macronuclear genome of Stentor coeruleus: a giant cell with tiny introns.</title>
        <authorList>
            <person name="Slabodnick M."/>
            <person name="Ruby J.G."/>
            <person name="Reiff S.B."/>
            <person name="Swart E.C."/>
            <person name="Gosai S."/>
            <person name="Prabakaran S."/>
            <person name="Witkowska E."/>
            <person name="Larue G.E."/>
            <person name="Fisher S."/>
            <person name="Freeman R.M."/>
            <person name="Gunawardena J."/>
            <person name="Chu W."/>
            <person name="Stover N.A."/>
            <person name="Gregory B.D."/>
            <person name="Nowacki M."/>
            <person name="Derisi J."/>
            <person name="Roy S.W."/>
            <person name="Marshall W.F."/>
            <person name="Sood P."/>
        </authorList>
    </citation>
    <scope>NUCLEOTIDE SEQUENCE [LARGE SCALE GENOMIC DNA]</scope>
    <source>
        <strain evidence="5">WM001</strain>
    </source>
</reference>
<dbReference type="InterPro" id="IPR013320">
    <property type="entry name" value="ConA-like_dom_sf"/>
</dbReference>
<dbReference type="InterPro" id="IPR000409">
    <property type="entry name" value="BEACH_dom"/>
</dbReference>
<dbReference type="InterPro" id="IPR036372">
    <property type="entry name" value="BEACH_dom_sf"/>
</dbReference>
<dbReference type="PROSITE" id="PS51783">
    <property type="entry name" value="PH_BEACH"/>
    <property type="match status" value="1"/>
</dbReference>
<dbReference type="SUPFAM" id="SSF49899">
    <property type="entry name" value="Concanavalin A-like lectins/glucanases"/>
    <property type="match status" value="1"/>
</dbReference>
<keyword evidence="1" id="KW-0853">WD repeat</keyword>
<dbReference type="Pfam" id="PF14844">
    <property type="entry name" value="PH_BEACH"/>
    <property type="match status" value="1"/>
</dbReference>
<gene>
    <name evidence="5" type="ORF">SteCoe_31806</name>
</gene>
<dbReference type="OrthoDB" id="26681at2759"/>
<dbReference type="Gene3D" id="2.130.10.10">
    <property type="entry name" value="YVTN repeat-like/Quinoprotein amine dehydrogenase"/>
    <property type="match status" value="1"/>
</dbReference>
<evidence type="ECO:0000313" key="6">
    <source>
        <dbReference type="Proteomes" id="UP000187209"/>
    </source>
</evidence>
<dbReference type="Gene3D" id="1.10.1540.10">
    <property type="entry name" value="BEACH domain"/>
    <property type="match status" value="1"/>
</dbReference>
<evidence type="ECO:0000259" key="4">
    <source>
        <dbReference type="PROSITE" id="PS51783"/>
    </source>
</evidence>
<evidence type="ECO:0008006" key="7">
    <source>
        <dbReference type="Google" id="ProtNLM"/>
    </source>
</evidence>
<dbReference type="SUPFAM" id="SSF50729">
    <property type="entry name" value="PH domain-like"/>
    <property type="match status" value="1"/>
</dbReference>
<evidence type="ECO:0000313" key="5">
    <source>
        <dbReference type="EMBL" id="OMJ70258.1"/>
    </source>
</evidence>
<comment type="caution">
    <text evidence="5">The sequence shown here is derived from an EMBL/GenBank/DDBJ whole genome shotgun (WGS) entry which is preliminary data.</text>
</comment>
<dbReference type="Gene3D" id="2.30.29.30">
    <property type="entry name" value="Pleckstrin-homology domain (PH domain)/Phosphotyrosine-binding domain (PTB)"/>
    <property type="match status" value="1"/>
</dbReference>
<dbReference type="InterPro" id="IPR001680">
    <property type="entry name" value="WD40_rpt"/>
</dbReference>
<feature type="domain" description="BEACH" evidence="3">
    <location>
        <begin position="2142"/>
        <end position="2433"/>
    </location>
</feature>
<dbReference type="GO" id="GO:0005829">
    <property type="term" value="C:cytosol"/>
    <property type="evidence" value="ECO:0007669"/>
    <property type="project" value="TreeGrafter"/>
</dbReference>
<organism evidence="5 6">
    <name type="scientific">Stentor coeruleus</name>
    <dbReference type="NCBI Taxonomy" id="5963"/>
    <lineage>
        <taxon>Eukaryota</taxon>
        <taxon>Sar</taxon>
        <taxon>Alveolata</taxon>
        <taxon>Ciliophora</taxon>
        <taxon>Postciliodesmatophora</taxon>
        <taxon>Heterotrichea</taxon>
        <taxon>Heterotrichida</taxon>
        <taxon>Stentoridae</taxon>
        <taxon>Stentor</taxon>
    </lineage>
</organism>
<sequence>MSERVGHSKLKCMNLQDLPEVSKACSRYLDAMGVELSEFHTVTSTLEREFKEKDPEELIIPKDIIFATCKAVNDTLVKAIREMNMDSKDPTASLHEFLTHHYPIFWNFAFILKKCNNINLKLEKNFIDHFKDIILGMLSKPNCLCFIKIIYIFLSILYELVLCRSKKKNDHDLLGQVLSIIYVILGHVTSDRRYAALIGHIECFEGDDKKVSLFASGAGRPVSDLIYYLLLGFDMLGKKEPSLACDILKGSFASVFVHLLDIQDFTTSVPSDATYLAIQKYLLSISIIQNMCTVPSKLDFTRNLIKGIKEKVKNIFFYTILAYTKFYFSVKSLSYDNDDGIIGRLYRSLFDIFTTVAVNTDQEGFPVILFSVILQKDISKELLGKSPQIQAFTLQFLEKYLIILKKKKQEVRFENLKECKLIEILFSVPFFELVSYYELDQLNFSANANNIWNKIWTEHLYSNENLSWISKSIVDSLKFNQDNIGHLAKMSNWIQGQIMNTQDLIEECISNGLLEVLIGVISLIKRTQKSSENVVNFFVLIKYLLTTLHDGELKNSGLLMDLILQDNFVSDPECSDLSMACLAHLLKFRNDSNYMKFNKLLKEVDSVSMKIKLLNSMQEILKDSSKKKQCQESFLKAETLSTLKEIITGKFEENEDIITLWVSILECVRFLIEDNPTCKKHLQDFDFSAVTNTIKSESYAKIRSEIYMKSIESLLYILFETNNIGKPQLRNVKTPEVIPLVIELLSDCDNLGTGKENFEHIQLCLEHIQVCLDDCYNAAHFANSRTTDLLLDALERSSSTFLLSFIEKTLPLVICHHITPQELKKIIEIGRRSVRSREKQLILYRSLSNAIKNSCCSTEHYKFQANHTCAAPTRYFCFRESKSLLKCEVSANETLLPPKEFSIFFWIYPDSLDKDSTLANFLASNNSLFALSIYSQRVMVDYYQEKKIFTVISNETIHEKQWNLIGISLKSPSKLKFSSDKPEIEIFINTDKCKVEVQGKVTRPKENFSKLILGNSETAQNAFKGRIITFFITKKALTINHFKEIFFLSFQYNLGFNPDGISTAEDIQSDQNSLRFIFENISFQWHPRGTYPEVPGIDKIEIRNECERFNGVSIIEAIAANGGLKIFLPLIKEWADSQKGIQGIIILLDVIADVCIAQNVEIVLDDDFFDLLIFVLEESIKKPNVQLVDALIKIIGHLEWNQNHHKQALKSLFLNKKLWHDLDEESSSHYTGTLSLNIRKYFKCEKETLYGIFDQLNAIQKSCDESFMEIWQNLIPEYIEYDNIDGILILIFSMQSTNIELFCKFIEMLSFKKFKRECYESMVNSMIYLLKGVHEVSAQSCILRFILKITDDQCEEISKDKKILPGGKDEYDFITGLCSSIDKNLDQNVSPDTFAELLNFCKKATKITDKKRRDKFINFVDTLTKRVRTCEKKKKLCDSLANEAQDKDFALLIFKRKNFPGWLVPLYSEIPDEMEKVALSVFRKAALVKNFNKLRTFLVTISRDFTETGLTWSLSFYHQIMTDLDKLLFKSESCETTRGKSVAVHFLEFVGVLEDLLNAEYSGSSLIDLNIYIPLVDYMLKLSIEMQLINSTYPPLYFMCFCLQNEFMSKDSFVVGNSSKTYLREGGFLRMILKFIFLGLHVKQDERLINMLKLVLKGGVLNSNYLTVSPGQRSRWDCRFTSAEKNTYFDLFKPNTPFEKIEDMLSMDKFLAYYVIAECTEILVADAHNPILSFLKDFIREAEVFTQDLNSVIMNFHNKDQNKEQNKEQSKDNDVINFYSLLKRHKLEVYSTSRSRVNRAERNLYISVLASYIENTIAPDYKNFISEIKEMFNRYRKAKDNETELLNLLTSNDWIIKVHFYFLALTSMKLNFFIEKAQIDTNSGYEPPVNDELEERVKRFIDTKTADFEKAKSIYEQKLDRTRRMAEKKYKSFCKGVENLKAILTGTATGKFRLKPTIDSMGRMPFVEKTKQIYELPQLKTRMSILSPRHIKLPVMKNSREESLDELLNALDSEGEEPLTIDRMQDAERFKCERIQVGNSIFGFLEISQDYLLFISEGKEKPKEEFYVGSALEFTYLLKKCEKIWDPSDIAEVFPRRFIHRHTAFEIYLKNGKSVYFNLFNEDLQKKAMELMKMWQAKMVHVVADPKKILQKHKKKWQKGLISNLEYLLLLNKFASRSFNDISQYPVFPWILKNYSADELKIDDDSFYRNFIYPIGAQGEEGRNEAKRKFSMFADEEVDSFHYGSHYSSAGIVLHYLVRIDPYTDLAKSLQGGNFDVADRLFYSIEAAWESGQGTTGDVKELVPELFYLPEVLVNLNNENMGIRQDMKAVNNVELPKWASTSTEFIIKHRKALESNYVSSHLHEWIDLIFGYKQKGQQAELAFNRFSSITYEDSFAALRKKLPDTDSLQGYIEQIVHFGQTPVQLFKGAHPAKESKARFIDIFEKCKTKDNQIESEEIISQEKILAVLSTAQAIWLIKAQKGYLYLCRETSPDNKVTCRLEGACDMKLDEWEEAVQWKYTFHTSSNKVLERNDQQYCLWYDEILVSGFYIDNSFKMHTLKGQLIKSVHHHAGLVTCVTSAQELLFTGSMDTSIAAWENITTSKKIKPFNLYLGHSEAIRQLAVQKNYDILLSLSINGIVLMHTIRSAQCLRKLSLAKPIRLLSISEYGLVAIYSSGVGITIYTLNGTEVGFYNHNEPIKCMKFSESGDYLLYGCGNTFRFVEVIGDKFQYEKVIGDDRDIRKSFVIDTFCTSYNKEFFTVISNCSEGESTVLTLGKTEKKKS</sequence>
<dbReference type="InterPro" id="IPR050865">
    <property type="entry name" value="BEACH_Domain"/>
</dbReference>
<evidence type="ECO:0000259" key="3">
    <source>
        <dbReference type="PROSITE" id="PS50197"/>
    </source>
</evidence>
<dbReference type="GO" id="GO:0008104">
    <property type="term" value="P:intracellular protein localization"/>
    <property type="evidence" value="ECO:0007669"/>
    <property type="project" value="TreeGrafter"/>
</dbReference>
<dbReference type="InterPro" id="IPR036322">
    <property type="entry name" value="WD40_repeat_dom_sf"/>
</dbReference>
<dbReference type="InterPro" id="IPR046851">
    <property type="entry name" value="NBCH_WD40"/>
</dbReference>
<dbReference type="EMBL" id="MPUH01001106">
    <property type="protein sequence ID" value="OMJ70258.1"/>
    <property type="molecule type" value="Genomic_DNA"/>
</dbReference>
<dbReference type="CDD" id="cd06071">
    <property type="entry name" value="Beach"/>
    <property type="match status" value="1"/>
</dbReference>
<keyword evidence="6" id="KW-1185">Reference proteome</keyword>
<dbReference type="InterPro" id="IPR015943">
    <property type="entry name" value="WD40/YVTN_repeat-like_dom_sf"/>
</dbReference>
<dbReference type="Proteomes" id="UP000187209">
    <property type="component" value="Unassembled WGS sequence"/>
</dbReference>
<accession>A0A1R2B0H3</accession>
<dbReference type="GO" id="GO:0019901">
    <property type="term" value="F:protein kinase binding"/>
    <property type="evidence" value="ECO:0007669"/>
    <property type="project" value="TreeGrafter"/>
</dbReference>
<name>A0A1R2B0H3_9CILI</name>
<proteinExistence type="predicted"/>
<dbReference type="SMART" id="SM00320">
    <property type="entry name" value="WD40"/>
    <property type="match status" value="3"/>
</dbReference>
<dbReference type="SUPFAM" id="SSF50978">
    <property type="entry name" value="WD40 repeat-like"/>
    <property type="match status" value="1"/>
</dbReference>
<dbReference type="Pfam" id="PF13385">
    <property type="entry name" value="Laminin_G_3"/>
    <property type="match status" value="1"/>
</dbReference>
<dbReference type="Pfam" id="PF02138">
    <property type="entry name" value="Beach"/>
    <property type="match status" value="1"/>
</dbReference>
<dbReference type="SUPFAM" id="SSF81837">
    <property type="entry name" value="BEACH domain"/>
    <property type="match status" value="1"/>
</dbReference>
<protein>
    <recommendedName>
        <fullName evidence="7">BEACH domain-containing protein</fullName>
    </recommendedName>
</protein>
<dbReference type="PANTHER" id="PTHR13743:SF112">
    <property type="entry name" value="BEACH DOMAIN-CONTAINING PROTEIN"/>
    <property type="match status" value="1"/>
</dbReference>
<keyword evidence="2" id="KW-0677">Repeat</keyword>
<dbReference type="GO" id="GO:0016020">
    <property type="term" value="C:membrane"/>
    <property type="evidence" value="ECO:0007669"/>
    <property type="project" value="TreeGrafter"/>
</dbReference>